<feature type="transmembrane region" description="Helical" evidence="2">
    <location>
        <begin position="40"/>
        <end position="60"/>
    </location>
</feature>
<feature type="domain" description="Bacterial sugar transferase" evidence="3">
    <location>
        <begin position="34"/>
        <end position="213"/>
    </location>
</feature>
<accession>A0A1Q2L1E1</accession>
<gene>
    <name evidence="4" type="ORF">B0X71_14725</name>
</gene>
<dbReference type="AlphaFoldDB" id="A0A1Q2L1E1"/>
<name>A0A1Q2L1E1_9BACL</name>
<dbReference type="EMBL" id="CP019640">
    <property type="protein sequence ID" value="AQQ54226.1"/>
    <property type="molecule type" value="Genomic_DNA"/>
</dbReference>
<dbReference type="InterPro" id="IPR003362">
    <property type="entry name" value="Bact_transf"/>
</dbReference>
<proteinExistence type="inferred from homology"/>
<keyword evidence="2" id="KW-1133">Transmembrane helix</keyword>
<dbReference type="Pfam" id="PF02397">
    <property type="entry name" value="Bac_transf"/>
    <property type="match status" value="1"/>
</dbReference>
<evidence type="ECO:0000313" key="5">
    <source>
        <dbReference type="Proteomes" id="UP000188184"/>
    </source>
</evidence>
<dbReference type="KEGG" id="pmar:B0X71_14725"/>
<keyword evidence="2" id="KW-0812">Transmembrane</keyword>
<dbReference type="PANTHER" id="PTHR30576">
    <property type="entry name" value="COLANIC BIOSYNTHESIS UDP-GLUCOSE LIPID CARRIER TRANSFERASE"/>
    <property type="match status" value="1"/>
</dbReference>
<comment type="similarity">
    <text evidence="1">Belongs to the bacterial sugar transferase family.</text>
</comment>
<dbReference type="OrthoDB" id="9808602at2"/>
<dbReference type="GO" id="GO:0016780">
    <property type="term" value="F:phosphotransferase activity, for other substituted phosphate groups"/>
    <property type="evidence" value="ECO:0007669"/>
    <property type="project" value="TreeGrafter"/>
</dbReference>
<keyword evidence="5" id="KW-1185">Reference proteome</keyword>
<evidence type="ECO:0000256" key="1">
    <source>
        <dbReference type="ARBA" id="ARBA00006464"/>
    </source>
</evidence>
<dbReference type="PANTHER" id="PTHR30576:SF0">
    <property type="entry name" value="UNDECAPRENYL-PHOSPHATE N-ACETYLGALACTOSAMINYL 1-PHOSPHATE TRANSFERASE-RELATED"/>
    <property type="match status" value="1"/>
</dbReference>
<reference evidence="4 5" key="1">
    <citation type="submission" date="2017-02" db="EMBL/GenBank/DDBJ databases">
        <title>The complete genomic sequence of a novel cold adapted crude oil-degrading bacterium Planococcus qaidamina Y42.</title>
        <authorList>
            <person name="Yang R."/>
        </authorList>
    </citation>
    <scope>NUCLEOTIDE SEQUENCE [LARGE SCALE GENOMIC DNA]</scope>
    <source>
        <strain evidence="4 5">Y42</strain>
    </source>
</reference>
<organism evidence="4 5">
    <name type="scientific">Planococcus lenghuensis</name>
    <dbReference type="NCBI Taxonomy" id="2213202"/>
    <lineage>
        <taxon>Bacteria</taxon>
        <taxon>Bacillati</taxon>
        <taxon>Bacillota</taxon>
        <taxon>Bacilli</taxon>
        <taxon>Bacillales</taxon>
        <taxon>Caryophanaceae</taxon>
        <taxon>Planococcus</taxon>
    </lineage>
</organism>
<evidence type="ECO:0000256" key="2">
    <source>
        <dbReference type="SAM" id="Phobius"/>
    </source>
</evidence>
<evidence type="ECO:0000313" key="4">
    <source>
        <dbReference type="EMBL" id="AQQ54226.1"/>
    </source>
</evidence>
<evidence type="ECO:0000259" key="3">
    <source>
        <dbReference type="Pfam" id="PF02397"/>
    </source>
</evidence>
<keyword evidence="4" id="KW-0808">Transferase</keyword>
<dbReference type="RefSeq" id="WP_077590118.1">
    <property type="nucleotide sequence ID" value="NZ_CP019640.1"/>
</dbReference>
<protein>
    <submittedName>
        <fullName evidence="4">UDP-phosphate N-acetylgalactosaminyl-1-phosphate transferase</fullName>
    </submittedName>
</protein>
<dbReference type="Proteomes" id="UP000188184">
    <property type="component" value="Chromosome"/>
</dbReference>
<sequence>MKLRNEDYWENQNFRERERVIYFGNMNRSYEVMKYAIERTLIFIGLPLILLIILIAGIAIKLESKGSVFYSQQRLGMQGQVFTIYKLRSMVSDAEKEGAKWAEKDDCRVTEVGKFIRKTRIDELPQLLNILKGDMSLIGPRPERPELTEEFRRELPDFVERLRVRPGITGLAQINGGYDLSPEQKLMYDLFYIRNQNLFFDLKILYKTWKIIFTGSGAR</sequence>
<keyword evidence="2" id="KW-0472">Membrane</keyword>